<keyword evidence="2 6" id="KW-0489">Methyltransferase</keyword>
<dbReference type="InterPro" id="IPR029028">
    <property type="entry name" value="Alpha/beta_knot_MTases"/>
</dbReference>
<proteinExistence type="inferred from homology"/>
<gene>
    <name evidence="6" type="ORF">SAMN02745716_1815</name>
</gene>
<dbReference type="RefSeq" id="WP_093118322.1">
    <property type="nucleotide sequence ID" value="NZ_FNWJ01000002.1"/>
</dbReference>
<dbReference type="InterPro" id="IPR053888">
    <property type="entry name" value="MRM3-like_sub_bind"/>
</dbReference>
<feature type="domain" description="tRNA/rRNA methyltransferase SpoU type" evidence="4">
    <location>
        <begin position="89"/>
        <end position="217"/>
    </location>
</feature>
<dbReference type="OrthoDB" id="9794400at2"/>
<dbReference type="EMBL" id="FNWJ01000002">
    <property type="protein sequence ID" value="SEH15025.1"/>
    <property type="molecule type" value="Genomic_DNA"/>
</dbReference>
<dbReference type="GO" id="GO:0032259">
    <property type="term" value="P:methylation"/>
    <property type="evidence" value="ECO:0007669"/>
    <property type="project" value="UniProtKB-KW"/>
</dbReference>
<evidence type="ECO:0000259" key="5">
    <source>
        <dbReference type="Pfam" id="PF22435"/>
    </source>
</evidence>
<dbReference type="Gene3D" id="3.30.1330.30">
    <property type="match status" value="1"/>
</dbReference>
<dbReference type="InterPro" id="IPR051259">
    <property type="entry name" value="rRNA_Methyltransferase"/>
</dbReference>
<evidence type="ECO:0000259" key="4">
    <source>
        <dbReference type="Pfam" id="PF00588"/>
    </source>
</evidence>
<dbReference type="SUPFAM" id="SSF55315">
    <property type="entry name" value="L30e-like"/>
    <property type="match status" value="1"/>
</dbReference>
<accession>A0A1H6FZ97</accession>
<organism evidence="6 7">
    <name type="scientific">Thermoleophilum album</name>
    <dbReference type="NCBI Taxonomy" id="29539"/>
    <lineage>
        <taxon>Bacteria</taxon>
        <taxon>Bacillati</taxon>
        <taxon>Actinomycetota</taxon>
        <taxon>Thermoleophilia</taxon>
        <taxon>Thermoleophilales</taxon>
        <taxon>Thermoleophilaceae</taxon>
        <taxon>Thermoleophilum</taxon>
    </lineage>
</organism>
<protein>
    <submittedName>
        <fullName evidence="6">RNA methyltransferase, TrmH family</fullName>
    </submittedName>
</protein>
<feature type="domain" description="MRM3-like substrate binding" evidence="5">
    <location>
        <begin position="7"/>
        <end position="76"/>
    </location>
</feature>
<evidence type="ECO:0000256" key="1">
    <source>
        <dbReference type="ARBA" id="ARBA00007228"/>
    </source>
</evidence>
<dbReference type="GO" id="GO:0003723">
    <property type="term" value="F:RNA binding"/>
    <property type="evidence" value="ECO:0007669"/>
    <property type="project" value="InterPro"/>
</dbReference>
<keyword evidence="3 6" id="KW-0808">Transferase</keyword>
<dbReference type="Pfam" id="PF22435">
    <property type="entry name" value="MRM3-like_sub_bind"/>
    <property type="match status" value="1"/>
</dbReference>
<dbReference type="PANTHER" id="PTHR43191:SF2">
    <property type="entry name" value="RRNA METHYLTRANSFERASE 3, MITOCHONDRIAL"/>
    <property type="match status" value="1"/>
</dbReference>
<dbReference type="AlphaFoldDB" id="A0A1H6FZ97"/>
<dbReference type="InterPro" id="IPR029026">
    <property type="entry name" value="tRNA_m1G_MTases_N"/>
</dbReference>
<evidence type="ECO:0000256" key="2">
    <source>
        <dbReference type="ARBA" id="ARBA00022603"/>
    </source>
</evidence>
<dbReference type="GO" id="GO:0008173">
    <property type="term" value="F:RNA methyltransferase activity"/>
    <property type="evidence" value="ECO:0007669"/>
    <property type="project" value="InterPro"/>
</dbReference>
<keyword evidence="7" id="KW-1185">Reference proteome</keyword>
<dbReference type="InterPro" id="IPR029064">
    <property type="entry name" value="Ribosomal_eL30-like_sf"/>
</dbReference>
<dbReference type="SUPFAM" id="SSF75217">
    <property type="entry name" value="alpha/beta knot"/>
    <property type="match status" value="1"/>
</dbReference>
<comment type="similarity">
    <text evidence="1">Belongs to the class IV-like SAM-binding methyltransferase superfamily. RNA methyltransferase TrmH family.</text>
</comment>
<evidence type="ECO:0000313" key="6">
    <source>
        <dbReference type="EMBL" id="SEH15025.1"/>
    </source>
</evidence>
<evidence type="ECO:0000256" key="3">
    <source>
        <dbReference type="ARBA" id="ARBA00022679"/>
    </source>
</evidence>
<dbReference type="Pfam" id="PF00588">
    <property type="entry name" value="SpoU_methylase"/>
    <property type="match status" value="1"/>
</dbReference>
<dbReference type="CDD" id="cd18095">
    <property type="entry name" value="SpoU-like_rRNA-MTase"/>
    <property type="match status" value="1"/>
</dbReference>
<dbReference type="Gene3D" id="3.40.1280.10">
    <property type="match status" value="1"/>
</dbReference>
<dbReference type="Proteomes" id="UP000222056">
    <property type="component" value="Unassembled WGS sequence"/>
</dbReference>
<reference evidence="7" key="1">
    <citation type="submission" date="2016-10" db="EMBL/GenBank/DDBJ databases">
        <authorList>
            <person name="Varghese N."/>
            <person name="Submissions S."/>
        </authorList>
    </citation>
    <scope>NUCLEOTIDE SEQUENCE [LARGE SCALE GENOMIC DNA]</scope>
    <source>
        <strain evidence="7">ATCC 35263</strain>
    </source>
</reference>
<dbReference type="GO" id="GO:0006396">
    <property type="term" value="P:RNA processing"/>
    <property type="evidence" value="ECO:0007669"/>
    <property type="project" value="InterPro"/>
</dbReference>
<dbReference type="STRING" id="29539.SAMN02745716_1815"/>
<sequence length="225" mass="24040">MITSRANPTLKLVRKLRDRRWRERCDAFVAEGEDLVEAGCEAGWELLHLLRAGVDVEPTLLAEVSALGSGTRVLAVFRRRWGEPDSAPTRLYLDGVRDPGNVGACIRSAHAFGGVVLLGPGCADPFAPKAVRASMGALFSAPPACVEGPPEGRLVVLDAHGDLPIWECDLTPPLTICVGAERSGVSRALREQADAVARIPVKGDSLNVAMAATVALYEAQRRSPR</sequence>
<evidence type="ECO:0000313" key="7">
    <source>
        <dbReference type="Proteomes" id="UP000222056"/>
    </source>
</evidence>
<dbReference type="InterPro" id="IPR001537">
    <property type="entry name" value="SpoU_MeTrfase"/>
</dbReference>
<dbReference type="PANTHER" id="PTHR43191">
    <property type="entry name" value="RRNA METHYLTRANSFERASE 3"/>
    <property type="match status" value="1"/>
</dbReference>
<name>A0A1H6FZ97_THEAL</name>